<dbReference type="Proteomes" id="UP001366060">
    <property type="component" value="Unassembled WGS sequence"/>
</dbReference>
<dbReference type="Pfam" id="PF20250">
    <property type="entry name" value="FapA_N"/>
    <property type="match status" value="1"/>
</dbReference>
<feature type="domain" description="Flagellar Assembly Protein A N-terminal region" evidence="1">
    <location>
        <begin position="90"/>
        <end position="265"/>
    </location>
</feature>
<dbReference type="InterPro" id="IPR046866">
    <property type="entry name" value="FapA_N"/>
</dbReference>
<dbReference type="InterPro" id="IPR005646">
    <property type="entry name" value="FapA"/>
</dbReference>
<dbReference type="Pfam" id="PF03961">
    <property type="entry name" value="FapA"/>
    <property type="match status" value="1"/>
</dbReference>
<accession>A0ABU9H7A4</accession>
<dbReference type="PANTHER" id="PTHR38032:SF1">
    <property type="entry name" value="RNA-BINDING PROTEIN KHPB N-TERMINAL DOMAIN-CONTAINING PROTEIN"/>
    <property type="match status" value="1"/>
</dbReference>
<organism evidence="2 3">
    <name type="scientific">Psychromonas arctica</name>
    <dbReference type="NCBI Taxonomy" id="168275"/>
    <lineage>
        <taxon>Bacteria</taxon>
        <taxon>Pseudomonadati</taxon>
        <taxon>Pseudomonadota</taxon>
        <taxon>Gammaproteobacteria</taxon>
        <taxon>Alteromonadales</taxon>
        <taxon>Psychromonadaceae</taxon>
        <taxon>Psychromonas</taxon>
    </lineage>
</organism>
<comment type="caution">
    <text evidence="2">The sequence shown here is derived from an EMBL/GenBank/DDBJ whole genome shotgun (WGS) entry which is preliminary data.</text>
</comment>
<dbReference type="RefSeq" id="WP_341626518.1">
    <property type="nucleotide sequence ID" value="NZ_JBAKBA010000002.1"/>
</dbReference>
<sequence>MTQTRLQLQQIVLSSDSSQLLLKITPIYAEISADDIIDLLNTPSLPRFKLNLEGIDNAVAAFATLYDATNDDVKAFTPIAVADKQDATLDIIISDNLMSACTTITTAHGGSPITLNDIKNKCDQLGLKFGLITKNIFSLLNVCKTAQPGKVFKINIANGIPAIDGVNARFEKLVSTESHRKPKPKLLENGKVDMLDLGQSITVKAGTVLMKKIPMIVGKPGKTVTAEIIEPKKSIDASFVIEKNVEIDPNNPLQLLAATYGIPIDKGDFIKIDDVLLLENVDNRSGNIIYDGTVVISADIHENMRVKASGDITVMGLIESAEVISGGDLTVEMPIIGHISKTDEEFTCKIKCGGNLTGTIAQYASLNVAKNLTLTNQLIHCETVCNGDVAIHNNALSQGSIIGGTTTSHKGIRAVTVGTSGSTKTIINLISIAKELELAKNKCIKEIQLFDKMIAQFKKAENKADTIQDIAIRKKTKKQLFIEKQQYRDQSDRVQAKLATIKTKLEQSYQNTYLTATAKLYSDTIVNLDGKNWSSTQEFGASTVSIVNNQLQITPYQAQ</sequence>
<protein>
    <submittedName>
        <fullName evidence="2">FapA family protein</fullName>
    </submittedName>
</protein>
<proteinExistence type="predicted"/>
<evidence type="ECO:0000313" key="3">
    <source>
        <dbReference type="Proteomes" id="UP001366060"/>
    </source>
</evidence>
<name>A0ABU9H7A4_9GAMM</name>
<evidence type="ECO:0000259" key="1">
    <source>
        <dbReference type="Pfam" id="PF20250"/>
    </source>
</evidence>
<dbReference type="PANTHER" id="PTHR38032">
    <property type="entry name" value="POLYMERASE-RELATED"/>
    <property type="match status" value="1"/>
</dbReference>
<dbReference type="EMBL" id="JBAKBA010000002">
    <property type="protein sequence ID" value="MEL0657755.1"/>
    <property type="molecule type" value="Genomic_DNA"/>
</dbReference>
<evidence type="ECO:0000313" key="2">
    <source>
        <dbReference type="EMBL" id="MEL0657755.1"/>
    </source>
</evidence>
<dbReference type="InterPro" id="IPR046865">
    <property type="entry name" value="FapA_b_solenoid"/>
</dbReference>
<reference evidence="2 3" key="1">
    <citation type="submission" date="2024-02" db="EMBL/GenBank/DDBJ databases">
        <title>Bacteria isolated from the canopy kelp, Nereocystis luetkeana.</title>
        <authorList>
            <person name="Pfister C.A."/>
            <person name="Younker I.T."/>
            <person name="Light S.H."/>
        </authorList>
    </citation>
    <scope>NUCLEOTIDE SEQUENCE [LARGE SCALE GENOMIC DNA]</scope>
    <source>
        <strain evidence="2 3">TI.2.07</strain>
    </source>
</reference>
<keyword evidence="3" id="KW-1185">Reference proteome</keyword>
<gene>
    <name evidence="2" type="ORF">V6255_01280</name>
</gene>